<evidence type="ECO:0008006" key="4">
    <source>
        <dbReference type="Google" id="ProtNLM"/>
    </source>
</evidence>
<evidence type="ECO:0000256" key="1">
    <source>
        <dbReference type="SAM" id="MobiDB-lite"/>
    </source>
</evidence>
<reference evidence="2 3" key="2">
    <citation type="journal article" date="2013" name="Genome Announc.">
        <title>Genome of the Root-Associated Plant Growth-Promoting Bacterium Variovorax paradoxus Strain EPS.</title>
        <authorList>
            <person name="Han J.I."/>
            <person name="Spain J.C."/>
            <person name="Leadbetter J.R."/>
            <person name="Ovchinnikova G."/>
            <person name="Goodwin L.A."/>
            <person name="Han C.S."/>
            <person name="Woyke T."/>
            <person name="Davenport K.W."/>
            <person name="Orwin P.M."/>
        </authorList>
    </citation>
    <scope>NUCLEOTIDE SEQUENCE [LARGE SCALE GENOMIC DNA]</scope>
    <source>
        <strain evidence="2 3">EPS</strain>
    </source>
</reference>
<evidence type="ECO:0000313" key="2">
    <source>
        <dbReference type="EMBL" id="ADU34792.1"/>
    </source>
</evidence>
<dbReference type="STRING" id="595537.Varpa_0571"/>
<dbReference type="InterPro" id="IPR021927">
    <property type="entry name" value="DUF3540"/>
</dbReference>
<gene>
    <name evidence="2" type="ordered locus">Varpa_0571</name>
</gene>
<dbReference type="RefSeq" id="WP_013539038.1">
    <property type="nucleotide sequence ID" value="NC_014931.1"/>
</dbReference>
<dbReference type="KEGG" id="vpe:Varpa_0571"/>
<dbReference type="AlphaFoldDB" id="E6V5I6"/>
<protein>
    <recommendedName>
        <fullName evidence="4">DUF3540 domain-containing protein</fullName>
    </recommendedName>
</protein>
<sequence>MNTVASHAAVATHRGRRPAAARSQTAASPACWNAHVEVCSDAALRVHDGEQSFEVRRAASCLLLPAPGDQVACVRTGPQEVWVLAVLQRAADTPAVLQCDGALEIKATTLCLRSERLDVVAEHAVLTVGVAELIGRQLRAVATTVKIVGSVLTSVMDRVTHFSRQYQRTTKGTDRVSAIHIECEAEQLLRMQAEHVLANGSKLVKTRGAQIHFG</sequence>
<name>E6V5I6_VARPE</name>
<dbReference type="Pfam" id="PF12059">
    <property type="entry name" value="DUF3540"/>
    <property type="match status" value="1"/>
</dbReference>
<reference evidence="3" key="1">
    <citation type="submission" date="2010-12" db="EMBL/GenBank/DDBJ databases">
        <title>Complete sequence of Variovorax paradoxus EPS.</title>
        <authorList>
            <consortium name="US DOE Joint Genome Institute"/>
            <person name="Lucas S."/>
            <person name="Copeland A."/>
            <person name="Lapidus A."/>
            <person name="Cheng J.-F."/>
            <person name="Goodwin L."/>
            <person name="Pitluck S."/>
            <person name="Teshima H."/>
            <person name="Detter J.C."/>
            <person name="Han C."/>
            <person name="Tapia R."/>
            <person name="Land M."/>
            <person name="Hauser L."/>
            <person name="Kyrpides N."/>
            <person name="Ivanova N."/>
            <person name="Ovchinnikova G."/>
            <person name="Orwin P."/>
            <person name="Han J.-I.G."/>
            <person name="Woyke T."/>
        </authorList>
    </citation>
    <scope>NUCLEOTIDE SEQUENCE [LARGE SCALE GENOMIC DNA]</scope>
    <source>
        <strain evidence="3">EPS</strain>
    </source>
</reference>
<dbReference type="OrthoDB" id="8846644at2"/>
<proteinExistence type="predicted"/>
<evidence type="ECO:0000313" key="3">
    <source>
        <dbReference type="Proteomes" id="UP000008917"/>
    </source>
</evidence>
<dbReference type="EMBL" id="CP002417">
    <property type="protein sequence ID" value="ADU34792.1"/>
    <property type="molecule type" value="Genomic_DNA"/>
</dbReference>
<dbReference type="HOGENOM" id="CLU_102202_0_0_4"/>
<dbReference type="eggNOG" id="ENOG502Z8GU">
    <property type="taxonomic scope" value="Bacteria"/>
</dbReference>
<organism evidence="2 3">
    <name type="scientific">Variovorax paradoxus (strain EPS)</name>
    <dbReference type="NCBI Taxonomy" id="595537"/>
    <lineage>
        <taxon>Bacteria</taxon>
        <taxon>Pseudomonadati</taxon>
        <taxon>Pseudomonadota</taxon>
        <taxon>Betaproteobacteria</taxon>
        <taxon>Burkholderiales</taxon>
        <taxon>Comamonadaceae</taxon>
        <taxon>Variovorax</taxon>
    </lineage>
</organism>
<dbReference type="Proteomes" id="UP000008917">
    <property type="component" value="Chromosome"/>
</dbReference>
<feature type="region of interest" description="Disordered" evidence="1">
    <location>
        <begin position="1"/>
        <end position="22"/>
    </location>
</feature>
<accession>E6V5I6</accession>